<protein>
    <submittedName>
        <fullName evidence="2">Peptidase_M13_N domain-containing protein</fullName>
    </submittedName>
</protein>
<reference evidence="2" key="1">
    <citation type="submission" date="2017-02" db="UniProtKB">
        <authorList>
            <consortium name="WormBaseParasite"/>
        </authorList>
    </citation>
    <scope>IDENTIFICATION</scope>
</reference>
<feature type="chain" id="PRO_5005889220" evidence="1">
    <location>
        <begin position="19"/>
        <end position="106"/>
    </location>
</feature>
<dbReference type="PANTHER" id="PTHR11733">
    <property type="entry name" value="ZINC METALLOPROTEASE FAMILY M13 NEPRILYSIN-RELATED"/>
    <property type="match status" value="1"/>
</dbReference>
<proteinExistence type="predicted"/>
<evidence type="ECO:0000313" key="2">
    <source>
        <dbReference type="WBParaSite" id="HPLM_0002185301-mRNA-1"/>
    </source>
</evidence>
<organism evidence="2">
    <name type="scientific">Haemonchus placei</name>
    <name type="common">Barber's pole worm</name>
    <dbReference type="NCBI Taxonomy" id="6290"/>
    <lineage>
        <taxon>Eukaryota</taxon>
        <taxon>Metazoa</taxon>
        <taxon>Ecdysozoa</taxon>
        <taxon>Nematoda</taxon>
        <taxon>Chromadorea</taxon>
        <taxon>Rhabditida</taxon>
        <taxon>Rhabditina</taxon>
        <taxon>Rhabditomorpha</taxon>
        <taxon>Strongyloidea</taxon>
        <taxon>Trichostrongylidae</taxon>
        <taxon>Haemonchus</taxon>
    </lineage>
</organism>
<dbReference type="WBParaSite" id="HPLM_0002185301-mRNA-1">
    <property type="protein sequence ID" value="HPLM_0002185301-mRNA-1"/>
    <property type="gene ID" value="HPLM_0002185301"/>
</dbReference>
<dbReference type="InterPro" id="IPR042089">
    <property type="entry name" value="Peptidase_M13_dom_2"/>
</dbReference>
<dbReference type="GO" id="GO:0016485">
    <property type="term" value="P:protein processing"/>
    <property type="evidence" value="ECO:0007669"/>
    <property type="project" value="TreeGrafter"/>
</dbReference>
<dbReference type="PANTHER" id="PTHR11733:SF133">
    <property type="entry name" value="PHOSPHATE-REGULATING NEUTRAL ENDOPEPTIDASE PHEX"/>
    <property type="match status" value="1"/>
</dbReference>
<sequence length="106" mass="12117">LCIQSLFSVFSIFFYLTGQEIATYLSVKFSDSHSECTTQRCVRTAARLLSKMNPSVDPCIDFYDYACGQWINNSVNLNYPSWNVLYETNMRAHDKIVHAMLKGTSV</sequence>
<evidence type="ECO:0000256" key="1">
    <source>
        <dbReference type="SAM" id="SignalP"/>
    </source>
</evidence>
<feature type="signal peptide" evidence="1">
    <location>
        <begin position="1"/>
        <end position="18"/>
    </location>
</feature>
<dbReference type="GO" id="GO:0005886">
    <property type="term" value="C:plasma membrane"/>
    <property type="evidence" value="ECO:0007669"/>
    <property type="project" value="TreeGrafter"/>
</dbReference>
<accession>A0A0N4XBV8</accession>
<dbReference type="SUPFAM" id="SSF55486">
    <property type="entry name" value="Metalloproteases ('zincins'), catalytic domain"/>
    <property type="match status" value="1"/>
</dbReference>
<dbReference type="GO" id="GO:0004222">
    <property type="term" value="F:metalloendopeptidase activity"/>
    <property type="evidence" value="ECO:0007669"/>
    <property type="project" value="InterPro"/>
</dbReference>
<keyword evidence="1" id="KW-0732">Signal</keyword>
<dbReference type="Gene3D" id="1.10.1380.10">
    <property type="entry name" value="Neutral endopeptidase , domain2"/>
    <property type="match status" value="1"/>
</dbReference>
<dbReference type="InterPro" id="IPR024079">
    <property type="entry name" value="MetalloPept_cat_dom_sf"/>
</dbReference>
<dbReference type="Gene3D" id="3.40.390.10">
    <property type="entry name" value="Collagenase (Catalytic Domain)"/>
    <property type="match status" value="1"/>
</dbReference>
<dbReference type="PROSITE" id="PS51885">
    <property type="entry name" value="NEPRILYSIN"/>
    <property type="match status" value="1"/>
</dbReference>
<dbReference type="AlphaFoldDB" id="A0A0N4XBV8"/>
<name>A0A0N4XBV8_HAEPC</name>
<dbReference type="InterPro" id="IPR000718">
    <property type="entry name" value="Peptidase_M13"/>
</dbReference>